<evidence type="ECO:0000259" key="2">
    <source>
        <dbReference type="Pfam" id="PF13579"/>
    </source>
</evidence>
<dbReference type="STRING" id="272123.Anacy_3772"/>
<dbReference type="CDD" id="cd03821">
    <property type="entry name" value="GT4_Bme6-like"/>
    <property type="match status" value="1"/>
</dbReference>
<dbReference type="Proteomes" id="UP000010474">
    <property type="component" value="Chromosome"/>
</dbReference>
<dbReference type="OrthoDB" id="433681at2"/>
<accession>K9ZIU1</accession>
<gene>
    <name evidence="3" type="ordered locus">Anacy_3772</name>
</gene>
<reference evidence="4" key="1">
    <citation type="journal article" date="2013" name="Proc. Natl. Acad. Sci. U.S.A.">
        <title>Improving the coverage of the cyanobacterial phylum using diversity-driven genome sequencing.</title>
        <authorList>
            <person name="Shih P.M."/>
            <person name="Wu D."/>
            <person name="Latifi A."/>
            <person name="Axen S.D."/>
            <person name="Fewer D.P."/>
            <person name="Talla E."/>
            <person name="Calteau A."/>
            <person name="Cai F."/>
            <person name="Tandeau de Marsac N."/>
            <person name="Rippka R."/>
            <person name="Herdman M."/>
            <person name="Sivonen K."/>
            <person name="Coursin T."/>
            <person name="Laurent T."/>
            <person name="Goodwin L."/>
            <person name="Nolan M."/>
            <person name="Davenport K.W."/>
            <person name="Han C.S."/>
            <person name="Rubin E.M."/>
            <person name="Eisen J.A."/>
            <person name="Woyke T."/>
            <person name="Gugger M."/>
            <person name="Kerfeld C.A."/>
        </authorList>
    </citation>
    <scope>NUCLEOTIDE SEQUENCE [LARGE SCALE GENOMIC DNA]</scope>
    <source>
        <strain evidence="4">ATCC 27899 / PCC 7122</strain>
    </source>
</reference>
<dbReference type="HOGENOM" id="CLU_009583_2_1_3"/>
<sequence length="392" mass="43621">MKVLHIIPSISPKLGGPTQVVLNLVRALRAEGIDVEIATTNDDDGLLLDVPLSERVEYEGLPVWFFPPAARIKAFLPSPVFTQWLWKNIKNYDVLDNHYLFSYLPSCAAVFAQRQRVPYTVRIMGQLTPWALAQSKLKKKVYSYFIEKRNLNSAAAIHCTSVGEMEDAIAFGVKPPKIVLPLGVNSPTLIGDAKSQLQDRYNLTKEVPIILFLSRLHYKKRPELLIQTLGELRKQEQNFHLLIAGSGEDSYVKFLQKMVASVNITNQTSFVGFVSGHEKDLLLQGSDLFVLPTYSENFGIALAEAMVSGLPIITTPGVQIAPEIAEAEAGIIVEGEVEALQSAIAHLLNNHQLRKQMGTNGRLLALQRYSWQTVAKQLASAYQHILNPENLL</sequence>
<dbReference type="InterPro" id="IPR001296">
    <property type="entry name" value="Glyco_trans_1"/>
</dbReference>
<dbReference type="AlphaFoldDB" id="K9ZIU1"/>
<dbReference type="GO" id="GO:0016757">
    <property type="term" value="F:glycosyltransferase activity"/>
    <property type="evidence" value="ECO:0007669"/>
    <property type="project" value="InterPro"/>
</dbReference>
<protein>
    <submittedName>
        <fullName evidence="3">Glycosyl transferase group 1</fullName>
    </submittedName>
</protein>
<dbReference type="Pfam" id="PF00534">
    <property type="entry name" value="Glycos_transf_1"/>
    <property type="match status" value="1"/>
</dbReference>
<feature type="domain" description="Glycosyltransferase subfamily 4-like N-terminal" evidence="2">
    <location>
        <begin position="15"/>
        <end position="181"/>
    </location>
</feature>
<dbReference type="EMBL" id="CP003659">
    <property type="protein sequence ID" value="AFZ59153.1"/>
    <property type="molecule type" value="Genomic_DNA"/>
</dbReference>
<dbReference type="Pfam" id="PF13579">
    <property type="entry name" value="Glyco_trans_4_4"/>
    <property type="match status" value="1"/>
</dbReference>
<dbReference type="KEGG" id="acy:Anacy_3772"/>
<dbReference type="PANTHER" id="PTHR45947">
    <property type="entry name" value="SULFOQUINOVOSYL TRANSFERASE SQD2"/>
    <property type="match status" value="1"/>
</dbReference>
<dbReference type="PANTHER" id="PTHR45947:SF3">
    <property type="entry name" value="SULFOQUINOVOSYL TRANSFERASE SQD2"/>
    <property type="match status" value="1"/>
</dbReference>
<name>K9ZIU1_ANACC</name>
<dbReference type="RefSeq" id="WP_015215774.1">
    <property type="nucleotide sequence ID" value="NC_019771.1"/>
</dbReference>
<keyword evidence="4" id="KW-1185">Reference proteome</keyword>
<dbReference type="PATRIC" id="fig|272123.3.peg.4099"/>
<evidence type="ECO:0000313" key="4">
    <source>
        <dbReference type="Proteomes" id="UP000010474"/>
    </source>
</evidence>
<dbReference type="InterPro" id="IPR028098">
    <property type="entry name" value="Glyco_trans_4-like_N"/>
</dbReference>
<keyword evidence="3" id="KW-0808">Transferase</keyword>
<organism evidence="3 4">
    <name type="scientific">Anabaena cylindrica (strain ATCC 27899 / PCC 7122)</name>
    <dbReference type="NCBI Taxonomy" id="272123"/>
    <lineage>
        <taxon>Bacteria</taxon>
        <taxon>Bacillati</taxon>
        <taxon>Cyanobacteriota</taxon>
        <taxon>Cyanophyceae</taxon>
        <taxon>Nostocales</taxon>
        <taxon>Nostocaceae</taxon>
        <taxon>Anabaena</taxon>
    </lineage>
</organism>
<feature type="domain" description="Glycosyl transferase family 1" evidence="1">
    <location>
        <begin position="199"/>
        <end position="362"/>
    </location>
</feature>
<proteinExistence type="predicted"/>
<dbReference type="SUPFAM" id="SSF53756">
    <property type="entry name" value="UDP-Glycosyltransferase/glycogen phosphorylase"/>
    <property type="match status" value="1"/>
</dbReference>
<dbReference type="eggNOG" id="COG0438">
    <property type="taxonomic scope" value="Bacteria"/>
</dbReference>
<evidence type="ECO:0000259" key="1">
    <source>
        <dbReference type="Pfam" id="PF00534"/>
    </source>
</evidence>
<dbReference type="InterPro" id="IPR050194">
    <property type="entry name" value="Glycosyltransferase_grp1"/>
</dbReference>
<dbReference type="Gene3D" id="3.40.50.2000">
    <property type="entry name" value="Glycogen Phosphorylase B"/>
    <property type="match status" value="2"/>
</dbReference>
<evidence type="ECO:0000313" key="3">
    <source>
        <dbReference type="EMBL" id="AFZ59153.1"/>
    </source>
</evidence>